<accession>A0A512NIP9</accession>
<gene>
    <name evidence="1" type="ORF">RSO01_59580</name>
</gene>
<keyword evidence="2" id="KW-1185">Reference proteome</keyword>
<dbReference type="AlphaFoldDB" id="A0A512NIP9"/>
<reference evidence="1 2" key="1">
    <citation type="submission" date="2019-07" db="EMBL/GenBank/DDBJ databases">
        <title>Whole genome shotgun sequence of Reyranella soli NBRC 108950.</title>
        <authorList>
            <person name="Hosoyama A."/>
            <person name="Uohara A."/>
            <person name="Ohji S."/>
            <person name="Ichikawa N."/>
        </authorList>
    </citation>
    <scope>NUCLEOTIDE SEQUENCE [LARGE SCALE GENOMIC DNA]</scope>
    <source>
        <strain evidence="1 2">NBRC 108950</strain>
    </source>
</reference>
<dbReference type="EMBL" id="BKAJ01000111">
    <property type="protein sequence ID" value="GEP58792.1"/>
    <property type="molecule type" value="Genomic_DNA"/>
</dbReference>
<comment type="caution">
    <text evidence="1">The sequence shown here is derived from an EMBL/GenBank/DDBJ whole genome shotgun (WGS) entry which is preliminary data.</text>
</comment>
<protein>
    <submittedName>
        <fullName evidence="1">Uncharacterized protein</fullName>
    </submittedName>
</protein>
<proteinExistence type="predicted"/>
<sequence>MRDRVSGATRSTDCACEGVPASSDAAAIATNDQERRIVMLSPNGLKTAHRM</sequence>
<dbReference type="Proteomes" id="UP000321058">
    <property type="component" value="Unassembled WGS sequence"/>
</dbReference>
<evidence type="ECO:0000313" key="1">
    <source>
        <dbReference type="EMBL" id="GEP58792.1"/>
    </source>
</evidence>
<evidence type="ECO:0000313" key="2">
    <source>
        <dbReference type="Proteomes" id="UP000321058"/>
    </source>
</evidence>
<organism evidence="1 2">
    <name type="scientific">Reyranella soli</name>
    <dbReference type="NCBI Taxonomy" id="1230389"/>
    <lineage>
        <taxon>Bacteria</taxon>
        <taxon>Pseudomonadati</taxon>
        <taxon>Pseudomonadota</taxon>
        <taxon>Alphaproteobacteria</taxon>
        <taxon>Hyphomicrobiales</taxon>
        <taxon>Reyranellaceae</taxon>
        <taxon>Reyranella</taxon>
    </lineage>
</organism>
<name>A0A512NIP9_9HYPH</name>